<comment type="similarity">
    <text evidence="1">Belongs to the peptidase C48 family.</text>
</comment>
<evidence type="ECO:0000256" key="4">
    <source>
        <dbReference type="SAM" id="MobiDB-lite"/>
    </source>
</evidence>
<evidence type="ECO:0000256" key="1">
    <source>
        <dbReference type="ARBA" id="ARBA00005234"/>
    </source>
</evidence>
<feature type="domain" description="Ubiquitin-like protease family profile" evidence="5">
    <location>
        <begin position="394"/>
        <end position="592"/>
    </location>
</feature>
<evidence type="ECO:0000256" key="2">
    <source>
        <dbReference type="ARBA" id="ARBA00022670"/>
    </source>
</evidence>
<keyword evidence="3" id="KW-0378">Hydrolase</keyword>
<feature type="compositionally biased region" description="Basic and acidic residues" evidence="4">
    <location>
        <begin position="275"/>
        <end position="305"/>
    </location>
</feature>
<feature type="region of interest" description="Disordered" evidence="4">
    <location>
        <begin position="61"/>
        <end position="103"/>
    </location>
</feature>
<feature type="compositionally biased region" description="Basic and acidic residues" evidence="4">
    <location>
        <begin position="227"/>
        <end position="259"/>
    </location>
</feature>
<reference evidence="6 7" key="1">
    <citation type="journal article" date="2018" name="Mol. Plant">
        <title>The genome of Artemisia annua provides insight into the evolution of Asteraceae family and artemisinin biosynthesis.</title>
        <authorList>
            <person name="Shen Q."/>
            <person name="Zhang L."/>
            <person name="Liao Z."/>
            <person name="Wang S."/>
            <person name="Yan T."/>
            <person name="Shi P."/>
            <person name="Liu M."/>
            <person name="Fu X."/>
            <person name="Pan Q."/>
            <person name="Wang Y."/>
            <person name="Lv Z."/>
            <person name="Lu X."/>
            <person name="Zhang F."/>
            <person name="Jiang W."/>
            <person name="Ma Y."/>
            <person name="Chen M."/>
            <person name="Hao X."/>
            <person name="Li L."/>
            <person name="Tang Y."/>
            <person name="Lv G."/>
            <person name="Zhou Y."/>
            <person name="Sun X."/>
            <person name="Brodelius P.E."/>
            <person name="Rose J.K.C."/>
            <person name="Tang K."/>
        </authorList>
    </citation>
    <scope>NUCLEOTIDE SEQUENCE [LARGE SCALE GENOMIC DNA]</scope>
    <source>
        <strain evidence="7">cv. Huhao1</strain>
        <tissue evidence="6">Leaf</tissue>
    </source>
</reference>
<feature type="compositionally biased region" description="Basic and acidic residues" evidence="4">
    <location>
        <begin position="172"/>
        <end position="220"/>
    </location>
</feature>
<comment type="caution">
    <text evidence="6">The sequence shown here is derived from an EMBL/GenBank/DDBJ whole genome shotgun (WGS) entry which is preliminary data.</text>
</comment>
<evidence type="ECO:0000256" key="3">
    <source>
        <dbReference type="ARBA" id="ARBA00022801"/>
    </source>
</evidence>
<dbReference type="InterPro" id="IPR003653">
    <property type="entry name" value="Peptidase_C48_C"/>
</dbReference>
<dbReference type="AlphaFoldDB" id="A0A2U1PNR7"/>
<feature type="compositionally biased region" description="Basic and acidic residues" evidence="4">
    <location>
        <begin position="115"/>
        <end position="146"/>
    </location>
</feature>
<keyword evidence="2 6" id="KW-0645">Protease</keyword>
<dbReference type="PROSITE" id="PS50600">
    <property type="entry name" value="ULP_PROTEASE"/>
    <property type="match status" value="1"/>
</dbReference>
<dbReference type="STRING" id="35608.A0A2U1PNR7"/>
<gene>
    <name evidence="6" type="ORF">CTI12_AA035640</name>
</gene>
<dbReference type="GO" id="GO:0008234">
    <property type="term" value="F:cysteine-type peptidase activity"/>
    <property type="evidence" value="ECO:0007669"/>
    <property type="project" value="InterPro"/>
</dbReference>
<dbReference type="Proteomes" id="UP000245207">
    <property type="component" value="Unassembled WGS sequence"/>
</dbReference>
<dbReference type="Gene3D" id="3.40.395.10">
    <property type="entry name" value="Adenoviral Proteinase, Chain A"/>
    <property type="match status" value="1"/>
</dbReference>
<evidence type="ECO:0000313" key="6">
    <source>
        <dbReference type="EMBL" id="PWA87408.1"/>
    </source>
</evidence>
<feature type="compositionally biased region" description="Acidic residues" evidence="4">
    <location>
        <begin position="72"/>
        <end position="83"/>
    </location>
</feature>
<evidence type="ECO:0000313" key="7">
    <source>
        <dbReference type="Proteomes" id="UP000245207"/>
    </source>
</evidence>
<dbReference type="EMBL" id="PKPP01000917">
    <property type="protein sequence ID" value="PWA87408.1"/>
    <property type="molecule type" value="Genomic_DNA"/>
</dbReference>
<protein>
    <submittedName>
        <fullName evidence="6">Ulp1 protease family, C-terminal catalytic domain-containing protein</fullName>
    </submittedName>
</protein>
<feature type="compositionally biased region" description="Polar residues" evidence="4">
    <location>
        <begin position="147"/>
        <end position="161"/>
    </location>
</feature>
<proteinExistence type="inferred from homology"/>
<evidence type="ECO:0000259" key="5">
    <source>
        <dbReference type="PROSITE" id="PS50600"/>
    </source>
</evidence>
<dbReference type="InterPro" id="IPR038765">
    <property type="entry name" value="Papain-like_cys_pep_sf"/>
</dbReference>
<dbReference type="SUPFAM" id="SSF54001">
    <property type="entry name" value="Cysteine proteinases"/>
    <property type="match status" value="1"/>
</dbReference>
<sequence>MITKMGFGDLIYFPIGSIPRKLEFFVVNSLETDTMTLNLPNGKIPILPETVKEIFGIPMGETMLERQRGERSEEDYDDEDDIQNFEAGESSHQQQKEDEDDNAELELKVTKICEQEQTAEDKDAGNENEGGNKSENKDDDEAKGTKEVTNQKNETGESSQQHLKDDEDEQDKSEKNKDAGNDNEDGNKSENKDANEGKETKEVINQKSETGESSHQHLKYDEDEQDKSEKNKDAGNDNEDGNKSENKDANEGKETKEVTNQKSETVMTDEDLEDSISKSKKQDEKEESDSLRLKEIKESDKKNQEEAENITDSKSPEKQPKTFKRQHSDDEETPKKDEDKKMKKRKINNLQSPYVKTRVNVENQLTEDEKLLGRSIFSMKEDEAETVFSDEDGNMMMRMSIQSLAPSLEVETPVIDVFASILNNEERFSNRTFKRHYFHTGMMMPGVIEIKNAKPKDKEKVISKQYDVFQEVLGIQMKQDLQQMQMEDVDLVFFPIISSEHYYLIVLNIQKGNAVIIDNSESDATYDGKYKDNYDLVKGVFLSHLKTYENSKEEMLSEKLNKFKPKLLKMNWRTREERIDCGVYMMAHMELYEGETVAAKWKTGLLEEKDKGHREQIDNLRSKYAAKIILHQENEDEIKKKMTEYAYEFAAEYTDEETMEKDVNEAINKKKAELKKAGTSGS</sequence>
<dbReference type="GO" id="GO:0006508">
    <property type="term" value="P:proteolysis"/>
    <property type="evidence" value="ECO:0007669"/>
    <property type="project" value="UniProtKB-KW"/>
</dbReference>
<feature type="region of interest" description="Disordered" evidence="4">
    <location>
        <begin position="115"/>
        <end position="352"/>
    </location>
</feature>
<accession>A0A2U1PNR7</accession>
<organism evidence="6 7">
    <name type="scientific">Artemisia annua</name>
    <name type="common">Sweet wormwood</name>
    <dbReference type="NCBI Taxonomy" id="35608"/>
    <lineage>
        <taxon>Eukaryota</taxon>
        <taxon>Viridiplantae</taxon>
        <taxon>Streptophyta</taxon>
        <taxon>Embryophyta</taxon>
        <taxon>Tracheophyta</taxon>
        <taxon>Spermatophyta</taxon>
        <taxon>Magnoliopsida</taxon>
        <taxon>eudicotyledons</taxon>
        <taxon>Gunneridae</taxon>
        <taxon>Pentapetalae</taxon>
        <taxon>asterids</taxon>
        <taxon>campanulids</taxon>
        <taxon>Asterales</taxon>
        <taxon>Asteraceae</taxon>
        <taxon>Asteroideae</taxon>
        <taxon>Anthemideae</taxon>
        <taxon>Artemisiinae</taxon>
        <taxon>Artemisia</taxon>
    </lineage>
</organism>
<name>A0A2U1PNR7_ARTAN</name>
<keyword evidence="7" id="KW-1185">Reference proteome</keyword>